<proteinExistence type="predicted"/>
<dbReference type="AlphaFoldDB" id="A0A5B3GV72"/>
<reference evidence="2" key="2">
    <citation type="submission" date="2022-06" db="EMBL/GenBank/DDBJ databases">
        <title>Isolation of gut microbiota from human fecal samples.</title>
        <authorList>
            <person name="Pamer E.G."/>
            <person name="Barat B."/>
            <person name="Waligurski E."/>
            <person name="Medina S."/>
            <person name="Paddock L."/>
            <person name="Mostad J."/>
        </authorList>
    </citation>
    <scope>NUCLEOTIDE SEQUENCE</scope>
    <source>
        <strain evidence="2">DFI.6.22</strain>
    </source>
</reference>
<dbReference type="Proteomes" id="UP001205035">
    <property type="component" value="Unassembled WGS sequence"/>
</dbReference>
<evidence type="ECO:0000313" key="1">
    <source>
        <dbReference type="EMBL" id="KAA2377511.1"/>
    </source>
</evidence>
<dbReference type="EMBL" id="JANGBQ010000009">
    <property type="protein sequence ID" value="MCQ5082822.1"/>
    <property type="molecule type" value="Genomic_DNA"/>
</dbReference>
<accession>A0A5B3GV72</accession>
<dbReference type="EMBL" id="VVXH01000010">
    <property type="protein sequence ID" value="KAA2377511.1"/>
    <property type="molecule type" value="Genomic_DNA"/>
</dbReference>
<evidence type="ECO:0000313" key="3">
    <source>
        <dbReference type="Proteomes" id="UP000322940"/>
    </source>
</evidence>
<dbReference type="RefSeq" id="WP_022331881.1">
    <property type="nucleotide sequence ID" value="NZ_DAWDON010000014.1"/>
</dbReference>
<organism evidence="1 3">
    <name type="scientific">Alistipes onderdonkii</name>
    <dbReference type="NCBI Taxonomy" id="328813"/>
    <lineage>
        <taxon>Bacteria</taxon>
        <taxon>Pseudomonadati</taxon>
        <taxon>Bacteroidota</taxon>
        <taxon>Bacteroidia</taxon>
        <taxon>Bacteroidales</taxon>
        <taxon>Rikenellaceae</taxon>
        <taxon>Alistipes</taxon>
    </lineage>
</organism>
<evidence type="ECO:0000313" key="2">
    <source>
        <dbReference type="EMBL" id="MCQ5082822.1"/>
    </source>
</evidence>
<sequence length="125" mass="14892">MPGNKPLTREEFRAYMKERDRKHKAYDTAERTVKVMYKSLCPACEYNATHGKKIIYNCPNCKVRYWNNCSKNQVKNGGILSALQSKYGNIEWVKAYNPDGTLYYEWKRHESRYKQDIDGRWIPKD</sequence>
<name>A0A5B3GV72_9BACT</name>
<comment type="caution">
    <text evidence="1">The sequence shown here is derived from an EMBL/GenBank/DDBJ whole genome shotgun (WGS) entry which is preliminary data.</text>
</comment>
<reference evidence="1 3" key="1">
    <citation type="journal article" date="2019" name="Nat. Med.">
        <title>A library of human gut bacterial isolates paired with longitudinal multiomics data enables mechanistic microbiome research.</title>
        <authorList>
            <person name="Poyet M."/>
            <person name="Groussin M."/>
            <person name="Gibbons S.M."/>
            <person name="Avila-Pacheco J."/>
            <person name="Jiang X."/>
            <person name="Kearney S.M."/>
            <person name="Perrotta A.R."/>
            <person name="Berdy B."/>
            <person name="Zhao S."/>
            <person name="Lieberman T.D."/>
            <person name="Swanson P.K."/>
            <person name="Smith M."/>
            <person name="Roesemann S."/>
            <person name="Alexander J.E."/>
            <person name="Rich S.A."/>
            <person name="Livny J."/>
            <person name="Vlamakis H."/>
            <person name="Clish C."/>
            <person name="Bullock K."/>
            <person name="Deik A."/>
            <person name="Scott J."/>
            <person name="Pierce K.A."/>
            <person name="Xavier R.J."/>
            <person name="Alm E.J."/>
        </authorList>
    </citation>
    <scope>NUCLEOTIDE SEQUENCE [LARGE SCALE GENOMIC DNA]</scope>
    <source>
        <strain evidence="1 3">BIOML-A266</strain>
    </source>
</reference>
<dbReference type="Proteomes" id="UP000322940">
    <property type="component" value="Unassembled WGS sequence"/>
</dbReference>
<protein>
    <submittedName>
        <fullName evidence="1">Uncharacterized protein</fullName>
    </submittedName>
</protein>
<gene>
    <name evidence="1" type="ORF">F2Y10_10780</name>
    <name evidence="2" type="ORF">NE651_07950</name>
</gene>